<dbReference type="Pfam" id="PF14359">
    <property type="entry name" value="DUF4406"/>
    <property type="match status" value="1"/>
</dbReference>
<dbReference type="Gene3D" id="3.40.50.10400">
    <property type="entry name" value="Hypothetical protein PA1492"/>
    <property type="match status" value="1"/>
</dbReference>
<dbReference type="Proteomes" id="UP000532010">
    <property type="component" value="Unassembled WGS sequence"/>
</dbReference>
<gene>
    <name evidence="1" type="ORF">FHR70_000648</name>
</gene>
<protein>
    <recommendedName>
        <fullName evidence="3">DUF4406 domain-containing protein</fullName>
    </recommendedName>
</protein>
<reference evidence="1 2" key="1">
    <citation type="submission" date="2020-08" db="EMBL/GenBank/DDBJ databases">
        <title>The Agave Microbiome: Exploring the role of microbial communities in plant adaptations to desert environments.</title>
        <authorList>
            <person name="Partida-Martinez L.P."/>
        </authorList>
    </citation>
    <scope>NUCLEOTIDE SEQUENCE [LARGE SCALE GENOMIC DNA]</scope>
    <source>
        <strain evidence="1 2">AT3.9</strain>
    </source>
</reference>
<sequence length="400" mass="43517">MNSIQVAKSTAIESIRKILGKWLVDENMDSASALHQVAAVLIEPEPMYLTPISHRIKLAEDRLSSVYLAGPMTGYDDHNFPAFNACAAKLRGRFAHVVNPAEHGIVEGAEWGDYLRYDIGRLADCASIALLPGWSKSRGAQLEVHIAQKLGMPILLMDGAEEVPAVAGEQTDAVRDVLAERCRQVEKEGRTLEHDDEHDAGELAAAAAAYALNAAGQLNPHSQGDGGHAQPMCWPWEPEFWKPGIPRRDLVKAAALILAEIERWDRIIARGTTELYTEADEARMDVVGQNGNGGEHYQPAISLDQVLESVAPAKVTAAMAGSLPEGLSWEQAPEWATVVVRSTEWFIWAESFTDGAKAKMAKGPHPWVHDHISLDDGFGHGWKLIATRPAATPGRDATQA</sequence>
<dbReference type="InterPro" id="IPR025518">
    <property type="entry name" value="DUF4406"/>
</dbReference>
<evidence type="ECO:0008006" key="3">
    <source>
        <dbReference type="Google" id="ProtNLM"/>
    </source>
</evidence>
<comment type="caution">
    <text evidence="1">The sequence shown here is derived from an EMBL/GenBank/DDBJ whole genome shotgun (WGS) entry which is preliminary data.</text>
</comment>
<dbReference type="AlphaFoldDB" id="A0A7W4VI38"/>
<proteinExistence type="predicted"/>
<evidence type="ECO:0000313" key="2">
    <source>
        <dbReference type="Proteomes" id="UP000532010"/>
    </source>
</evidence>
<dbReference type="SUPFAM" id="SSF52309">
    <property type="entry name" value="N-(deoxy)ribosyltransferase-like"/>
    <property type="match status" value="1"/>
</dbReference>
<name>A0A7W4VI38_9HYPH</name>
<dbReference type="RefSeq" id="WP_210277452.1">
    <property type="nucleotide sequence ID" value="NZ_JACHWB010000001.1"/>
</dbReference>
<organism evidence="1 2">
    <name type="scientific">Microvirga lupini</name>
    <dbReference type="NCBI Taxonomy" id="420324"/>
    <lineage>
        <taxon>Bacteria</taxon>
        <taxon>Pseudomonadati</taxon>
        <taxon>Pseudomonadota</taxon>
        <taxon>Alphaproteobacteria</taxon>
        <taxon>Hyphomicrobiales</taxon>
        <taxon>Methylobacteriaceae</taxon>
        <taxon>Microvirga</taxon>
    </lineage>
</organism>
<evidence type="ECO:0000313" key="1">
    <source>
        <dbReference type="EMBL" id="MBB3017608.1"/>
    </source>
</evidence>
<dbReference type="EMBL" id="JACHWB010000001">
    <property type="protein sequence ID" value="MBB3017608.1"/>
    <property type="molecule type" value="Genomic_DNA"/>
</dbReference>
<keyword evidence="2" id="KW-1185">Reference proteome</keyword>
<accession>A0A7W4VI38</accession>